<feature type="domain" description="HNH nuclease" evidence="1">
    <location>
        <begin position="86"/>
        <end position="139"/>
    </location>
</feature>
<protein>
    <submittedName>
        <fullName evidence="2">HNH endonuclease domain protein</fullName>
    </submittedName>
</protein>
<dbReference type="EMBL" id="AUZY01000541">
    <property type="protein sequence ID" value="EQD78418.1"/>
    <property type="molecule type" value="Genomic_DNA"/>
</dbReference>
<dbReference type="PANTHER" id="PTHR33877">
    <property type="entry name" value="SLL1193 PROTEIN"/>
    <property type="match status" value="1"/>
</dbReference>
<dbReference type="InterPro" id="IPR052892">
    <property type="entry name" value="NA-targeting_endonuclease"/>
</dbReference>
<gene>
    <name evidence="2" type="ORF">B1B_00732</name>
</gene>
<accession>T1CAW1</accession>
<dbReference type="InterPro" id="IPR003615">
    <property type="entry name" value="HNH_nuc"/>
</dbReference>
<dbReference type="SMART" id="SM00507">
    <property type="entry name" value="HNHc"/>
    <property type="match status" value="1"/>
</dbReference>
<dbReference type="Pfam" id="PF14279">
    <property type="entry name" value="HNH_5"/>
    <property type="match status" value="1"/>
</dbReference>
<proteinExistence type="predicted"/>
<dbReference type="PANTHER" id="PTHR33877:SF2">
    <property type="entry name" value="OS07G0170200 PROTEIN"/>
    <property type="match status" value="1"/>
</dbReference>
<keyword evidence="2" id="KW-0255">Endonuclease</keyword>
<reference evidence="2" key="2">
    <citation type="journal article" date="2014" name="ISME J.">
        <title>Microbial stratification in low pH oxic and suboxic macroscopic growths along an acid mine drainage.</title>
        <authorList>
            <person name="Mendez-Garcia C."/>
            <person name="Mesa V."/>
            <person name="Sprenger R.R."/>
            <person name="Richter M."/>
            <person name="Diez M.S."/>
            <person name="Solano J."/>
            <person name="Bargiela R."/>
            <person name="Golyshina O.V."/>
            <person name="Manteca A."/>
            <person name="Ramos J.L."/>
            <person name="Gallego J.R."/>
            <person name="Llorente I."/>
            <person name="Martins Dos Santos V.A."/>
            <person name="Jensen O.N."/>
            <person name="Pelaez A.I."/>
            <person name="Sanchez J."/>
            <person name="Ferrer M."/>
        </authorList>
    </citation>
    <scope>NUCLEOTIDE SEQUENCE</scope>
</reference>
<sequence length="196" mass="22247">MYSLNQQVLRTDPAGVPLEWVGYQEAVKLHCLDEVCAAFGRTLYHIRGGINAVTGRQSCITIHAILATRTDRGLYERLFRDYVPPLSNRALFRRDAQLCLYCGESHLATHLSRDHVTPLSRGGRDEWTNSVTACKRCNNRKAGRTPEEAGMTLLAIPFVPNHAEYIYLKGRRVLADQMEFLKAHFPRTSPLYSRNS</sequence>
<dbReference type="Gene3D" id="1.10.30.50">
    <property type="match status" value="1"/>
</dbReference>
<reference evidence="2" key="1">
    <citation type="submission" date="2013-08" db="EMBL/GenBank/DDBJ databases">
        <authorList>
            <person name="Mendez C."/>
            <person name="Richter M."/>
            <person name="Ferrer M."/>
            <person name="Sanchez J."/>
        </authorList>
    </citation>
    <scope>NUCLEOTIDE SEQUENCE</scope>
</reference>
<name>T1CAW1_9ZZZZ</name>
<dbReference type="InterPro" id="IPR029471">
    <property type="entry name" value="HNH_5"/>
</dbReference>
<keyword evidence="2" id="KW-0378">Hydrolase</keyword>
<keyword evidence="2" id="KW-0540">Nuclease</keyword>
<dbReference type="GO" id="GO:0004519">
    <property type="term" value="F:endonuclease activity"/>
    <property type="evidence" value="ECO:0007669"/>
    <property type="project" value="UniProtKB-KW"/>
</dbReference>
<comment type="caution">
    <text evidence="2">The sequence shown here is derived from an EMBL/GenBank/DDBJ whole genome shotgun (WGS) entry which is preliminary data.</text>
</comment>
<evidence type="ECO:0000313" key="2">
    <source>
        <dbReference type="EMBL" id="EQD78418.1"/>
    </source>
</evidence>
<dbReference type="AlphaFoldDB" id="T1CAW1"/>
<organism evidence="2">
    <name type="scientific">mine drainage metagenome</name>
    <dbReference type="NCBI Taxonomy" id="410659"/>
    <lineage>
        <taxon>unclassified sequences</taxon>
        <taxon>metagenomes</taxon>
        <taxon>ecological metagenomes</taxon>
    </lineage>
</organism>
<dbReference type="CDD" id="cd00085">
    <property type="entry name" value="HNHc"/>
    <property type="match status" value="1"/>
</dbReference>
<evidence type="ECO:0000259" key="1">
    <source>
        <dbReference type="SMART" id="SM00507"/>
    </source>
</evidence>